<feature type="domain" description="Phosphatidylglycerol lysyltransferase C-terminal" evidence="8">
    <location>
        <begin position="349"/>
        <end position="545"/>
    </location>
</feature>
<evidence type="ECO:0000259" key="8">
    <source>
        <dbReference type="Pfam" id="PF09924"/>
    </source>
</evidence>
<keyword evidence="2" id="KW-1003">Cell membrane</keyword>
<feature type="region of interest" description="Disordered" evidence="6">
    <location>
        <begin position="586"/>
        <end position="613"/>
    </location>
</feature>
<evidence type="ECO:0000313" key="9">
    <source>
        <dbReference type="EMBL" id="SHE56443.1"/>
    </source>
</evidence>
<dbReference type="Pfam" id="PF09924">
    <property type="entry name" value="LPG_synthase_C"/>
    <property type="match status" value="1"/>
</dbReference>
<feature type="transmembrane region" description="Helical" evidence="7">
    <location>
        <begin position="187"/>
        <end position="210"/>
    </location>
</feature>
<gene>
    <name evidence="9" type="ORF">SAMN05444339_101739</name>
</gene>
<evidence type="ECO:0000256" key="5">
    <source>
        <dbReference type="ARBA" id="ARBA00023136"/>
    </source>
</evidence>
<dbReference type="Proteomes" id="UP000183987">
    <property type="component" value="Unassembled WGS sequence"/>
</dbReference>
<dbReference type="EMBL" id="FQUE01000001">
    <property type="protein sequence ID" value="SHE56443.1"/>
    <property type="molecule type" value="Genomic_DNA"/>
</dbReference>
<dbReference type="GO" id="GO:0005886">
    <property type="term" value="C:plasma membrane"/>
    <property type="evidence" value="ECO:0007669"/>
    <property type="project" value="UniProtKB-SubCell"/>
</dbReference>
<keyword evidence="10" id="KW-1185">Reference proteome</keyword>
<dbReference type="PANTHER" id="PTHR34697">
    <property type="entry name" value="PHOSPHATIDYLGLYCEROL LYSYLTRANSFERASE"/>
    <property type="match status" value="1"/>
</dbReference>
<dbReference type="PANTHER" id="PTHR34697:SF2">
    <property type="entry name" value="PHOSPHATIDYLGLYCEROL LYSYLTRANSFERASE"/>
    <property type="match status" value="1"/>
</dbReference>
<evidence type="ECO:0000313" key="10">
    <source>
        <dbReference type="Proteomes" id="UP000183987"/>
    </source>
</evidence>
<keyword evidence="9" id="KW-0808">Transferase</keyword>
<evidence type="ECO:0000256" key="2">
    <source>
        <dbReference type="ARBA" id="ARBA00022475"/>
    </source>
</evidence>
<evidence type="ECO:0000256" key="7">
    <source>
        <dbReference type="SAM" id="Phobius"/>
    </source>
</evidence>
<feature type="transmembrane region" description="Helical" evidence="7">
    <location>
        <begin position="92"/>
        <end position="112"/>
    </location>
</feature>
<feature type="transmembrane region" description="Helical" evidence="7">
    <location>
        <begin position="12"/>
        <end position="30"/>
    </location>
</feature>
<keyword evidence="5 7" id="KW-0472">Membrane</keyword>
<feature type="transmembrane region" description="Helical" evidence="7">
    <location>
        <begin position="157"/>
        <end position="175"/>
    </location>
</feature>
<evidence type="ECO:0000256" key="4">
    <source>
        <dbReference type="ARBA" id="ARBA00022989"/>
    </source>
</evidence>
<dbReference type="GO" id="GO:0055091">
    <property type="term" value="P:phospholipid homeostasis"/>
    <property type="evidence" value="ECO:0007669"/>
    <property type="project" value="TreeGrafter"/>
</dbReference>
<dbReference type="InterPro" id="IPR016181">
    <property type="entry name" value="Acyl_CoA_acyltransferase"/>
</dbReference>
<feature type="transmembrane region" description="Helical" evidence="7">
    <location>
        <begin position="50"/>
        <end position="71"/>
    </location>
</feature>
<protein>
    <submittedName>
        <fullName evidence="9">Phosphatidylglycerol lysyltransferase</fullName>
    </submittedName>
</protein>
<organism evidence="9 10">
    <name type="scientific">Loktanella atrilutea</name>
    <dbReference type="NCBI Taxonomy" id="366533"/>
    <lineage>
        <taxon>Bacteria</taxon>
        <taxon>Pseudomonadati</taxon>
        <taxon>Pseudomonadota</taxon>
        <taxon>Alphaproteobacteria</taxon>
        <taxon>Rhodobacterales</taxon>
        <taxon>Roseobacteraceae</taxon>
        <taxon>Loktanella</taxon>
    </lineage>
</organism>
<dbReference type="InterPro" id="IPR024320">
    <property type="entry name" value="LPG_synthase_C"/>
</dbReference>
<proteinExistence type="predicted"/>
<evidence type="ECO:0000256" key="1">
    <source>
        <dbReference type="ARBA" id="ARBA00004651"/>
    </source>
</evidence>
<dbReference type="OrthoDB" id="145485at2"/>
<dbReference type="GO" id="GO:0016755">
    <property type="term" value="F:aminoacyltransferase activity"/>
    <property type="evidence" value="ECO:0007669"/>
    <property type="project" value="TreeGrafter"/>
</dbReference>
<dbReference type="InterPro" id="IPR051211">
    <property type="entry name" value="PG_lysyltransferase"/>
</dbReference>
<comment type="subcellular location">
    <subcellularLocation>
        <location evidence="1">Cell membrane</location>
        <topology evidence="1">Multi-pass membrane protein</topology>
    </subcellularLocation>
</comment>
<dbReference type="AlphaFoldDB" id="A0A1M4UIP4"/>
<accession>A0A1M4UIP4</accession>
<evidence type="ECO:0000256" key="6">
    <source>
        <dbReference type="SAM" id="MobiDB-lite"/>
    </source>
</evidence>
<evidence type="ECO:0000256" key="3">
    <source>
        <dbReference type="ARBA" id="ARBA00022692"/>
    </source>
</evidence>
<keyword evidence="3 7" id="KW-0812">Transmembrane</keyword>
<reference evidence="10" key="1">
    <citation type="submission" date="2016-11" db="EMBL/GenBank/DDBJ databases">
        <authorList>
            <person name="Varghese N."/>
            <person name="Submissions S."/>
        </authorList>
    </citation>
    <scope>NUCLEOTIDE SEQUENCE [LARGE SCALE GENOMIC DNA]</scope>
    <source>
        <strain evidence="10">DSM 29326</strain>
    </source>
</reference>
<sequence length="645" mass="69312">MDGISLSPRAAARTALPLAVGLGLLIWGAGQLPPDALRTALSGLPAIAPWRWIAAVALTGLSFLAMGRMEASWHVALRLNTQPWAARRTGRLAVAIGQCLGAASVVAALMRWHLLRETARAADIARLSLAASLSFMLCWGLTALVALWWIALAQMPSLSLSALPLVVTGAALALWRYAPMLWRHRRLAAAVFLWCQLDLLCAALVFVLLAPADLPVAEVAAVFTLALGAGLATHLPMGLGAFDLVVLALLPVPVADMLPALLAYRLIYGLLPGVAGLLSLRQATALPGRDALRHLLRDRAPAIWGLAEQGGAVWQDARGAALVGRALFAKTVIGEPLGRIPAALTLTARYKCCARTAVRLRRGGWAVMVIAMDSIIDPQVWSLDGPHRAALRRKLRQAQAKGATVAIIDPANHRHDMARIAAAWARTHGGERGFSMGRFHPHALCDQLVFGIHVDGTLRGFVSFQTGPQDWVLDLIRYDGTLPSGAIHTAVAAGLSAAQAADVTEVNLGATVTQRGPCGWLGRRHGGLAQFKGSFGPRSRPLYFAAPGPLRFGLTGLAVLWAVQRPHARLSCRLGRLSFAAPHATEGTTVRSGLPAPLEAPDDQRIRPTSRRARLDPRRWRHWDKPVQHGPLLRRRARDVERRTS</sequence>
<dbReference type="RefSeq" id="WP_072855804.1">
    <property type="nucleotide sequence ID" value="NZ_FQUE01000001.1"/>
</dbReference>
<keyword evidence="4 7" id="KW-1133">Transmembrane helix</keyword>
<name>A0A1M4UIP4_LOKAT</name>
<feature type="transmembrane region" description="Helical" evidence="7">
    <location>
        <begin position="124"/>
        <end position="150"/>
    </location>
</feature>
<dbReference type="SUPFAM" id="SSF55729">
    <property type="entry name" value="Acyl-CoA N-acyltransferases (Nat)"/>
    <property type="match status" value="1"/>
</dbReference>
<dbReference type="STRING" id="366533.SAMN05444339_101739"/>
<feature type="transmembrane region" description="Helical" evidence="7">
    <location>
        <begin position="222"/>
        <end position="250"/>
    </location>
</feature>